<dbReference type="Proteomes" id="UP001642484">
    <property type="component" value="Unassembled WGS sequence"/>
</dbReference>
<dbReference type="SUPFAM" id="SSF53254">
    <property type="entry name" value="Phosphoglycerate mutase-like"/>
    <property type="match status" value="1"/>
</dbReference>
<dbReference type="PANTHER" id="PTHR16469:SF27">
    <property type="entry name" value="UBIQUITIN-ASSOCIATED AND SH3 DOMAIN-CONTAINING BA-RELATED"/>
    <property type="match status" value="1"/>
</dbReference>
<dbReference type="InterPro" id="IPR013078">
    <property type="entry name" value="His_Pase_superF_clade-1"/>
</dbReference>
<name>A0ABP0QAK5_9DINO</name>
<dbReference type="EMBL" id="CAXAMN010024284">
    <property type="protein sequence ID" value="CAK9085276.1"/>
    <property type="molecule type" value="Genomic_DNA"/>
</dbReference>
<dbReference type="PANTHER" id="PTHR16469">
    <property type="entry name" value="UBIQUITIN-ASSOCIATED AND SH3 DOMAIN-CONTAINING BA-RELATED"/>
    <property type="match status" value="1"/>
</dbReference>
<comment type="caution">
    <text evidence="1">The sequence shown here is derived from an EMBL/GenBank/DDBJ whole genome shotgun (WGS) entry which is preliminary data.</text>
</comment>
<dbReference type="EMBL" id="CAXAMN010024295">
    <property type="protein sequence ID" value="CAK9085345.1"/>
    <property type="molecule type" value="Genomic_DNA"/>
</dbReference>
<dbReference type="Gene3D" id="3.40.50.1240">
    <property type="entry name" value="Phosphoglycerate mutase-like"/>
    <property type="match status" value="1"/>
</dbReference>
<gene>
    <name evidence="1" type="ORF">CCMP2556_LOCUS41410</name>
    <name evidence="2" type="ORF">CCMP2556_LOCUS41441</name>
</gene>
<protein>
    <submittedName>
        <fullName evidence="1">Uncharacterized protein</fullName>
    </submittedName>
</protein>
<organism evidence="1 3">
    <name type="scientific">Durusdinium trenchii</name>
    <dbReference type="NCBI Taxonomy" id="1381693"/>
    <lineage>
        <taxon>Eukaryota</taxon>
        <taxon>Sar</taxon>
        <taxon>Alveolata</taxon>
        <taxon>Dinophyceae</taxon>
        <taxon>Suessiales</taxon>
        <taxon>Symbiodiniaceae</taxon>
        <taxon>Durusdinium</taxon>
    </lineage>
</organism>
<dbReference type="InterPro" id="IPR029033">
    <property type="entry name" value="His_PPase_superfam"/>
</dbReference>
<keyword evidence="3" id="KW-1185">Reference proteome</keyword>
<proteinExistence type="predicted"/>
<evidence type="ECO:0000313" key="1">
    <source>
        <dbReference type="EMBL" id="CAK9085276.1"/>
    </source>
</evidence>
<dbReference type="InterPro" id="IPR051710">
    <property type="entry name" value="Phosphatase_SH3-domain"/>
</dbReference>
<dbReference type="SMART" id="SM00855">
    <property type="entry name" value="PGAM"/>
    <property type="match status" value="1"/>
</dbReference>
<evidence type="ECO:0000313" key="2">
    <source>
        <dbReference type="EMBL" id="CAK9085345.1"/>
    </source>
</evidence>
<sequence>MSLSNGEIGMARVFLLRHGERSDGPGLPSPGVADAPLSGAGVWQARLTALRLKELLGEETRIMVVTSPARRCVQTAWLVARVLEGAERYVEPGLADWTEEVNIDRGGTPCYWPTLSSGPVWDRPPAEETWDMAVERYQVTCEGLIVRAQLHSVCLLLCSHQAALEALRPCGWTQGHCALTELGVSRADGLQHDCLAWRERFAFVAARGEKLFLSPQCSHVTARPFQMDPDLGDIMASSHSLRQAPLTLVKSRRARHLLLFLHDAQGHLLHLASGLLLSLKDEQLVLSSRPGIYWHLNHSGELVANDGHPLVLGPEGLGLQLDAERGASLPAVHLELVPL</sequence>
<dbReference type="CDD" id="cd07067">
    <property type="entry name" value="HP_PGM_like"/>
    <property type="match status" value="1"/>
</dbReference>
<accession>A0ABP0QAK5</accession>
<dbReference type="Pfam" id="PF00300">
    <property type="entry name" value="His_Phos_1"/>
    <property type="match status" value="1"/>
</dbReference>
<reference evidence="1 3" key="1">
    <citation type="submission" date="2024-02" db="EMBL/GenBank/DDBJ databases">
        <authorList>
            <person name="Chen Y."/>
            <person name="Shah S."/>
            <person name="Dougan E. K."/>
            <person name="Thang M."/>
            <person name="Chan C."/>
        </authorList>
    </citation>
    <scope>NUCLEOTIDE SEQUENCE [LARGE SCALE GENOMIC DNA]</scope>
</reference>
<evidence type="ECO:0000313" key="3">
    <source>
        <dbReference type="Proteomes" id="UP001642484"/>
    </source>
</evidence>